<dbReference type="PROSITE" id="PS50110">
    <property type="entry name" value="RESPONSE_REGULATORY"/>
    <property type="match status" value="1"/>
</dbReference>
<dbReference type="SUPFAM" id="SSF52172">
    <property type="entry name" value="CheY-like"/>
    <property type="match status" value="1"/>
</dbReference>
<feature type="modified residue" description="4-aspartylphosphate" evidence="2">
    <location>
        <position position="51"/>
    </location>
</feature>
<reference evidence="4 5" key="1">
    <citation type="submission" date="2020-07" db="EMBL/GenBank/DDBJ databases">
        <title>Description of Kordia aestuariivivens sp. nov., isolated from a tidal flat.</title>
        <authorList>
            <person name="Park S."/>
            <person name="Yoon J.-H."/>
        </authorList>
    </citation>
    <scope>NUCLEOTIDE SEQUENCE [LARGE SCALE GENOMIC DNA]</scope>
    <source>
        <strain evidence="4 5">YSTF-M3</strain>
    </source>
</reference>
<gene>
    <name evidence="4" type="ORF">H2O64_21310</name>
</gene>
<feature type="domain" description="Response regulatory" evidence="3">
    <location>
        <begin position="2"/>
        <end position="120"/>
    </location>
</feature>
<sequence length="121" mass="13804">MNILYVEDNKINAMVMDKMLSKENSQVTIAKNGLEALEIVKKEIPDLILLDINLGKNQMDGCEVLKKLQDLEIAKSTPVFAVTAYAMPNDEHRFKNIGFDQYFSKPVNFTKLLTEIKKLKI</sequence>
<protein>
    <submittedName>
        <fullName evidence="4">Response regulator</fullName>
    </submittedName>
</protein>
<dbReference type="RefSeq" id="WP_187564265.1">
    <property type="nucleotide sequence ID" value="NZ_JACGWS010000017.1"/>
</dbReference>
<dbReference type="EMBL" id="JACGWS010000017">
    <property type="protein sequence ID" value="MBC8757222.1"/>
    <property type="molecule type" value="Genomic_DNA"/>
</dbReference>
<dbReference type="PANTHER" id="PTHR44591:SF3">
    <property type="entry name" value="RESPONSE REGULATORY DOMAIN-CONTAINING PROTEIN"/>
    <property type="match status" value="1"/>
</dbReference>
<keyword evidence="5" id="KW-1185">Reference proteome</keyword>
<dbReference type="InterPro" id="IPR001789">
    <property type="entry name" value="Sig_transdc_resp-reg_receiver"/>
</dbReference>
<dbReference type="CDD" id="cd17546">
    <property type="entry name" value="REC_hyHK_CKI1_RcsC-like"/>
    <property type="match status" value="1"/>
</dbReference>
<keyword evidence="1 2" id="KW-0597">Phosphoprotein</keyword>
<dbReference type="SMART" id="SM00448">
    <property type="entry name" value="REC"/>
    <property type="match status" value="1"/>
</dbReference>
<organism evidence="4 5">
    <name type="scientific">Kordia aestuariivivens</name>
    <dbReference type="NCBI Taxonomy" id="2759037"/>
    <lineage>
        <taxon>Bacteria</taxon>
        <taxon>Pseudomonadati</taxon>
        <taxon>Bacteroidota</taxon>
        <taxon>Flavobacteriia</taxon>
        <taxon>Flavobacteriales</taxon>
        <taxon>Flavobacteriaceae</taxon>
        <taxon>Kordia</taxon>
    </lineage>
</organism>
<evidence type="ECO:0000259" key="3">
    <source>
        <dbReference type="PROSITE" id="PS50110"/>
    </source>
</evidence>
<evidence type="ECO:0000313" key="5">
    <source>
        <dbReference type="Proteomes" id="UP000619238"/>
    </source>
</evidence>
<proteinExistence type="predicted"/>
<comment type="caution">
    <text evidence="4">The sequence shown here is derived from an EMBL/GenBank/DDBJ whole genome shotgun (WGS) entry which is preliminary data.</text>
</comment>
<dbReference type="PANTHER" id="PTHR44591">
    <property type="entry name" value="STRESS RESPONSE REGULATOR PROTEIN 1"/>
    <property type="match status" value="1"/>
</dbReference>
<dbReference type="Proteomes" id="UP000619238">
    <property type="component" value="Unassembled WGS sequence"/>
</dbReference>
<dbReference type="InterPro" id="IPR011006">
    <property type="entry name" value="CheY-like_superfamily"/>
</dbReference>
<evidence type="ECO:0000313" key="4">
    <source>
        <dbReference type="EMBL" id="MBC8757222.1"/>
    </source>
</evidence>
<dbReference type="InterPro" id="IPR050595">
    <property type="entry name" value="Bact_response_regulator"/>
</dbReference>
<evidence type="ECO:0000256" key="2">
    <source>
        <dbReference type="PROSITE-ProRule" id="PRU00169"/>
    </source>
</evidence>
<evidence type="ECO:0000256" key="1">
    <source>
        <dbReference type="ARBA" id="ARBA00022553"/>
    </source>
</evidence>
<dbReference type="Gene3D" id="3.40.50.2300">
    <property type="match status" value="1"/>
</dbReference>
<dbReference type="Pfam" id="PF00072">
    <property type="entry name" value="Response_reg"/>
    <property type="match status" value="1"/>
</dbReference>
<name>A0ABR7QF91_9FLAO</name>
<accession>A0ABR7QF91</accession>